<organism evidence="2 3">
    <name type="scientific">Rhamnusium bicolor</name>
    <dbReference type="NCBI Taxonomy" id="1586634"/>
    <lineage>
        <taxon>Eukaryota</taxon>
        <taxon>Metazoa</taxon>
        <taxon>Ecdysozoa</taxon>
        <taxon>Arthropoda</taxon>
        <taxon>Hexapoda</taxon>
        <taxon>Insecta</taxon>
        <taxon>Pterygota</taxon>
        <taxon>Neoptera</taxon>
        <taxon>Endopterygota</taxon>
        <taxon>Coleoptera</taxon>
        <taxon>Polyphaga</taxon>
        <taxon>Cucujiformia</taxon>
        <taxon>Chrysomeloidea</taxon>
        <taxon>Cerambycidae</taxon>
        <taxon>Lepturinae</taxon>
        <taxon>Rhagiini</taxon>
        <taxon>Rhamnusium</taxon>
    </lineage>
</organism>
<dbReference type="EMBL" id="JANEYF010000845">
    <property type="protein sequence ID" value="KAJ8967656.1"/>
    <property type="molecule type" value="Genomic_DNA"/>
</dbReference>
<proteinExistence type="predicted"/>
<dbReference type="Pfam" id="PF11303">
    <property type="entry name" value="DUF3105"/>
    <property type="match status" value="1"/>
</dbReference>
<name>A0AAV8ZQT2_9CUCU</name>
<accession>A0AAV8ZQT2</accession>
<dbReference type="InterPro" id="IPR021454">
    <property type="entry name" value="DUF3105"/>
</dbReference>
<evidence type="ECO:0000313" key="3">
    <source>
        <dbReference type="Proteomes" id="UP001162156"/>
    </source>
</evidence>
<evidence type="ECO:0000256" key="1">
    <source>
        <dbReference type="SAM" id="SignalP"/>
    </source>
</evidence>
<keyword evidence="3" id="KW-1185">Reference proteome</keyword>
<dbReference type="GO" id="GO:0005737">
    <property type="term" value="C:cytoplasm"/>
    <property type="evidence" value="ECO:0007669"/>
    <property type="project" value="TreeGrafter"/>
</dbReference>
<feature type="chain" id="PRO_5043619926" evidence="1">
    <location>
        <begin position="20"/>
        <end position="314"/>
    </location>
</feature>
<feature type="signal peptide" evidence="1">
    <location>
        <begin position="1"/>
        <end position="19"/>
    </location>
</feature>
<sequence>MFTNIVLLCSAVLSAYVLEWKMVSPFSGEPDVNQEVPLKSNNNRLYDAHHGIAMGVEDPNCDDAKVNLKVDWFMNPENYTCYEDKRLYAPKTTVHPIHSLEHIPVSYSAPHKCMNESIEYSEAIPTLEFTTGLNIVYCLSERSKSKYKVMLVDEIDIVLSHLEVLRGRGTLQLLSGTHRPLWAVYGEYTFLPRQRWIHNLEHGGVVMLYHPCANKNQVNTLRNLVKSCLYRHVITPYNLLSLDRPLALVTWGHRLEMSKVASEIVVDFIKKHALHGPEKTHRDGQYSLMLEEHANVVSNIEDSNLCPNYENINM</sequence>
<protein>
    <submittedName>
        <fullName evidence="2">Uncharacterized protein</fullName>
    </submittedName>
</protein>
<keyword evidence="1" id="KW-0732">Signal</keyword>
<dbReference type="PANTHER" id="PTHR34179">
    <property type="entry name" value="TUMOR PROTEIN P53-INDUCIBLE PROTEIN 13"/>
    <property type="match status" value="1"/>
</dbReference>
<evidence type="ECO:0000313" key="2">
    <source>
        <dbReference type="EMBL" id="KAJ8967656.1"/>
    </source>
</evidence>
<reference evidence="2" key="1">
    <citation type="journal article" date="2023" name="Insect Mol. Biol.">
        <title>Genome sequencing provides insights into the evolution of gene families encoding plant cell wall-degrading enzymes in longhorned beetles.</title>
        <authorList>
            <person name="Shin N.R."/>
            <person name="Okamura Y."/>
            <person name="Kirsch R."/>
            <person name="Pauchet Y."/>
        </authorList>
    </citation>
    <scope>NUCLEOTIDE SEQUENCE</scope>
    <source>
        <strain evidence="2">RBIC_L_NR</strain>
    </source>
</reference>
<gene>
    <name evidence="2" type="ORF">NQ314_002691</name>
</gene>
<comment type="caution">
    <text evidence="2">The sequence shown here is derived from an EMBL/GenBank/DDBJ whole genome shotgun (WGS) entry which is preliminary data.</text>
</comment>
<dbReference type="PANTHER" id="PTHR34179:SF1">
    <property type="entry name" value="TUMOR PROTEIN P53-INDUCIBLE PROTEIN 13"/>
    <property type="match status" value="1"/>
</dbReference>
<dbReference type="AlphaFoldDB" id="A0AAV8ZQT2"/>
<dbReference type="Proteomes" id="UP001162156">
    <property type="component" value="Unassembled WGS sequence"/>
</dbReference>